<reference evidence="3" key="1">
    <citation type="submission" date="2018-11" db="EMBL/GenBank/DDBJ databases">
        <title>Chitinophaga lutea sp.nov., isolate from arsenic contaminated soil.</title>
        <authorList>
            <person name="Zong Y."/>
        </authorList>
    </citation>
    <scope>NUCLEOTIDE SEQUENCE [LARGE SCALE GENOMIC DNA]</scope>
    <source>
        <strain evidence="3">YLT18</strain>
    </source>
</reference>
<evidence type="ECO:0000313" key="3">
    <source>
        <dbReference type="Proteomes" id="UP000279089"/>
    </source>
</evidence>
<name>A0A3N4MB48_9BACT</name>
<dbReference type="Proteomes" id="UP000279089">
    <property type="component" value="Unassembled WGS sequence"/>
</dbReference>
<keyword evidence="1" id="KW-1133">Transmembrane helix</keyword>
<evidence type="ECO:0000313" key="2">
    <source>
        <dbReference type="EMBL" id="RPD40821.1"/>
    </source>
</evidence>
<dbReference type="AlphaFoldDB" id="A0A3N4MB48"/>
<keyword evidence="1" id="KW-0472">Membrane</keyword>
<comment type="caution">
    <text evidence="2">The sequence shown here is derived from an EMBL/GenBank/DDBJ whole genome shotgun (WGS) entry which is preliminary data.</text>
</comment>
<sequence length="72" mass="8709">MQNYIDFRQLTTKRVYTVICIILFLIYQFQGSEMPNIWPKIKNIAFLDEKCNFLIKKWKTTCILTQRGVLLY</sequence>
<feature type="transmembrane region" description="Helical" evidence="1">
    <location>
        <begin position="12"/>
        <end position="30"/>
    </location>
</feature>
<keyword evidence="3" id="KW-1185">Reference proteome</keyword>
<proteinExistence type="predicted"/>
<dbReference type="EMBL" id="RMBX01000006">
    <property type="protein sequence ID" value="RPD40821.1"/>
    <property type="molecule type" value="Genomic_DNA"/>
</dbReference>
<protein>
    <submittedName>
        <fullName evidence="2">Uncharacterized protein</fullName>
    </submittedName>
</protein>
<organism evidence="2 3">
    <name type="scientific">Chitinophaga barathri</name>
    <dbReference type="NCBI Taxonomy" id="1647451"/>
    <lineage>
        <taxon>Bacteria</taxon>
        <taxon>Pseudomonadati</taxon>
        <taxon>Bacteroidota</taxon>
        <taxon>Chitinophagia</taxon>
        <taxon>Chitinophagales</taxon>
        <taxon>Chitinophagaceae</taxon>
        <taxon>Chitinophaga</taxon>
    </lineage>
</organism>
<keyword evidence="1" id="KW-0812">Transmembrane</keyword>
<accession>A0A3N4MB48</accession>
<gene>
    <name evidence="2" type="ORF">EG028_12380</name>
</gene>
<evidence type="ECO:0000256" key="1">
    <source>
        <dbReference type="SAM" id="Phobius"/>
    </source>
</evidence>